<dbReference type="Pfam" id="PF19618">
    <property type="entry name" value="DUF6123"/>
    <property type="match status" value="1"/>
</dbReference>
<evidence type="ECO:0000313" key="2">
    <source>
        <dbReference type="Proteomes" id="UP001387364"/>
    </source>
</evidence>
<dbReference type="Proteomes" id="UP001387364">
    <property type="component" value="Chromosome"/>
</dbReference>
<accession>A0ABZ2N214</accession>
<reference evidence="1 2" key="1">
    <citation type="submission" date="2024-02" db="EMBL/GenBank/DDBJ databases">
        <title>Seven novel Bacillus-like species.</title>
        <authorList>
            <person name="Liu G."/>
        </authorList>
    </citation>
    <scope>NUCLEOTIDE SEQUENCE [LARGE SCALE GENOMIC DNA]</scope>
    <source>
        <strain evidence="1 2">FJAT-52991</strain>
    </source>
</reference>
<protein>
    <submittedName>
        <fullName evidence="1">DUF6123 family protein</fullName>
    </submittedName>
</protein>
<sequence>MENHSSVANYLLQLDDKGFKFSDDMIAFIYFGQRSTDASDHLVMAAIEITLKAQKEFDGSFYLSLLERLKEKKITSRKVALQFAKEVNVLDI</sequence>
<gene>
    <name evidence="1" type="ORF">WDJ61_10755</name>
</gene>
<name>A0ABZ2N214_9BACI</name>
<proteinExistence type="predicted"/>
<evidence type="ECO:0000313" key="1">
    <source>
        <dbReference type="EMBL" id="WXB91749.1"/>
    </source>
</evidence>
<dbReference type="InterPro" id="IPR046126">
    <property type="entry name" value="DUF6123"/>
</dbReference>
<organism evidence="1 2">
    <name type="scientific">Bacillus kandeliae</name>
    <dbReference type="NCBI Taxonomy" id="3129297"/>
    <lineage>
        <taxon>Bacteria</taxon>
        <taxon>Bacillati</taxon>
        <taxon>Bacillota</taxon>
        <taxon>Bacilli</taxon>
        <taxon>Bacillales</taxon>
        <taxon>Bacillaceae</taxon>
        <taxon>Bacillus</taxon>
    </lineage>
</organism>
<dbReference type="EMBL" id="CP147404">
    <property type="protein sequence ID" value="WXB91749.1"/>
    <property type="molecule type" value="Genomic_DNA"/>
</dbReference>
<keyword evidence="2" id="KW-1185">Reference proteome</keyword>
<dbReference type="RefSeq" id="WP_338749548.1">
    <property type="nucleotide sequence ID" value="NZ_CP147404.1"/>
</dbReference>